<dbReference type="EMBL" id="NRHC01000001">
    <property type="protein sequence ID" value="RIY34542.1"/>
    <property type="molecule type" value="Genomic_DNA"/>
</dbReference>
<keyword evidence="2" id="KW-0378">Hydrolase</keyword>
<protein>
    <submittedName>
        <fullName evidence="5">Arginase</fullName>
    </submittedName>
</protein>
<dbReference type="RefSeq" id="WP_119524141.1">
    <property type="nucleotide sequence ID" value="NZ_NRHC01000001.1"/>
</dbReference>
<dbReference type="GO" id="GO:0030145">
    <property type="term" value="F:manganese ion binding"/>
    <property type="evidence" value="ECO:0007669"/>
    <property type="project" value="TreeGrafter"/>
</dbReference>
<dbReference type="InterPro" id="IPR006035">
    <property type="entry name" value="Ureohydrolase"/>
</dbReference>
<sequence length="291" mass="32294">MDKGVKDSTDKTLRVIVPDWQGGNNPLYTLGANLLAFLAPENANQETVTVKTQPVDAPVQQQNGVNAQAELKEYISEFSDLLAQKQPSKVITFGGSCLVSQAPFDYLSGKYGDKLGVIWIDTHPDVTTPQYFFNEHAMVLGNLLQAGDPEVASLVKNPLTAKQILYVGLQPLLENEVQELARLGIDYQVQDQQMLSVEQIKAWVEQNGFTHLAVHLDLDVLSPVLFQDVYFAEPGRKDFPASAGKMSPAYLQEVMSELQDNYSLVGLTIAEYLPWGAQYINQLFAKLNIFK</sequence>
<comment type="caution">
    <text evidence="5">The sequence shown here is derived from an EMBL/GenBank/DDBJ whole genome shotgun (WGS) entry which is preliminary data.</text>
</comment>
<comment type="similarity">
    <text evidence="4">Belongs to the arginase family.</text>
</comment>
<evidence type="ECO:0000256" key="1">
    <source>
        <dbReference type="ARBA" id="ARBA00022723"/>
    </source>
</evidence>
<evidence type="ECO:0000313" key="5">
    <source>
        <dbReference type="EMBL" id="RIY34542.1"/>
    </source>
</evidence>
<dbReference type="InterPro" id="IPR023696">
    <property type="entry name" value="Ureohydrolase_dom_sf"/>
</dbReference>
<dbReference type="PANTHER" id="PTHR43782:SF3">
    <property type="entry name" value="ARGINASE"/>
    <property type="match status" value="1"/>
</dbReference>
<name>A0A3A1Y8M7_9GAMM</name>
<evidence type="ECO:0000256" key="2">
    <source>
        <dbReference type="ARBA" id="ARBA00022801"/>
    </source>
</evidence>
<evidence type="ECO:0000256" key="3">
    <source>
        <dbReference type="ARBA" id="ARBA00023211"/>
    </source>
</evidence>
<dbReference type="Proteomes" id="UP000265691">
    <property type="component" value="Unassembled WGS sequence"/>
</dbReference>
<dbReference type="PANTHER" id="PTHR43782">
    <property type="entry name" value="ARGINASE"/>
    <property type="match status" value="1"/>
</dbReference>
<gene>
    <name evidence="5" type="ORF">CKF54_00005</name>
</gene>
<evidence type="ECO:0000256" key="4">
    <source>
        <dbReference type="PROSITE-ProRule" id="PRU00742"/>
    </source>
</evidence>
<dbReference type="GO" id="GO:0005829">
    <property type="term" value="C:cytosol"/>
    <property type="evidence" value="ECO:0007669"/>
    <property type="project" value="TreeGrafter"/>
</dbReference>
<reference evidence="5 6" key="1">
    <citation type="submission" date="2017-08" db="EMBL/GenBank/DDBJ databases">
        <title>Reclassification of Bisgaard taxon 37 and 44.</title>
        <authorList>
            <person name="Christensen H."/>
        </authorList>
    </citation>
    <scope>NUCLEOTIDE SEQUENCE [LARGE SCALE GENOMIC DNA]</scope>
    <source>
        <strain evidence="5 6">B96_3</strain>
    </source>
</reference>
<proteinExistence type="inferred from homology"/>
<dbReference type="Gene3D" id="3.40.800.10">
    <property type="entry name" value="Ureohydrolase domain"/>
    <property type="match status" value="1"/>
</dbReference>
<evidence type="ECO:0000313" key="6">
    <source>
        <dbReference type="Proteomes" id="UP000265691"/>
    </source>
</evidence>
<dbReference type="GO" id="GO:0004053">
    <property type="term" value="F:arginase activity"/>
    <property type="evidence" value="ECO:0007669"/>
    <property type="project" value="TreeGrafter"/>
</dbReference>
<keyword evidence="1" id="KW-0479">Metal-binding</keyword>
<dbReference type="PROSITE" id="PS51409">
    <property type="entry name" value="ARGINASE_2"/>
    <property type="match status" value="1"/>
</dbReference>
<accession>A0A3A1Y8M7</accession>
<dbReference type="Pfam" id="PF00491">
    <property type="entry name" value="Arginase"/>
    <property type="match status" value="1"/>
</dbReference>
<keyword evidence="6" id="KW-1185">Reference proteome</keyword>
<organism evidence="5 6">
    <name type="scientific">Psittacicella hinzii</name>
    <dbReference type="NCBI Taxonomy" id="2028575"/>
    <lineage>
        <taxon>Bacteria</taxon>
        <taxon>Pseudomonadati</taxon>
        <taxon>Pseudomonadota</taxon>
        <taxon>Gammaproteobacteria</taxon>
        <taxon>Pasteurellales</taxon>
        <taxon>Psittacicellaceae</taxon>
        <taxon>Psittacicella</taxon>
    </lineage>
</organism>
<dbReference type="OrthoDB" id="9789727at2"/>
<dbReference type="CDD" id="cd09999">
    <property type="entry name" value="Arginase-like_1"/>
    <property type="match status" value="1"/>
</dbReference>
<dbReference type="AlphaFoldDB" id="A0A3A1Y8M7"/>
<keyword evidence="3" id="KW-0464">Manganese</keyword>
<dbReference type="SUPFAM" id="SSF52768">
    <property type="entry name" value="Arginase/deacetylase"/>
    <property type="match status" value="1"/>
</dbReference>